<feature type="chain" id="PRO_5046017379" evidence="2">
    <location>
        <begin position="25"/>
        <end position="408"/>
    </location>
</feature>
<evidence type="ECO:0000256" key="2">
    <source>
        <dbReference type="SAM" id="SignalP"/>
    </source>
</evidence>
<evidence type="ECO:0000256" key="1">
    <source>
        <dbReference type="SAM" id="MobiDB-lite"/>
    </source>
</evidence>
<proteinExistence type="predicted"/>
<dbReference type="Proteomes" id="UP001370348">
    <property type="component" value="Chromosome"/>
</dbReference>
<dbReference type="Pfam" id="PF20138">
    <property type="entry name" value="DUF6528"/>
    <property type="match status" value="1"/>
</dbReference>
<sequence>MKYHLLLTTLALTTLTGLSGCASDANDGARDPSSEGEITAQELTSIDQSAAPGDDAESDADDPSVVSNDDDGANETNLPRIEAAADGTETEDVPGEDADDAPASAALPIEEPSPSSVLLSDQIAATPYIGITEQHGDRIMVFPAGEFTWTNRTPSWSWGPNNAKTGTGKNAKLQIPKNLWGKFGNPSDIKFKKNGTLLLAASGGAVAIVRTKDRKLTFVAYPGGNPHAIETLPGKQIVTASSKGYLCVFSTAKSTDKTCEKTNFPLAHGLVWDGARKRLWVLGGTQLGSYSLNGSKLVLDKAYKVPGNGHDLSPDGPDTLLFSSTHNVYSFNRTTHTYRVLPNISPRNYVKGVDRHPVTKELLIARDHDLKDKVYGDDHVDHATPAGAHDTYVRKGAQIYKARWWVGR</sequence>
<keyword evidence="2" id="KW-0732">Signal</keyword>
<evidence type="ECO:0000313" key="4">
    <source>
        <dbReference type="Proteomes" id="UP001370348"/>
    </source>
</evidence>
<feature type="region of interest" description="Disordered" evidence="1">
    <location>
        <begin position="18"/>
        <end position="118"/>
    </location>
</feature>
<accession>A0ABZ2M193</accession>
<keyword evidence="4" id="KW-1185">Reference proteome</keyword>
<gene>
    <name evidence="3" type="ORF">LZC94_45695</name>
</gene>
<feature type="compositionally biased region" description="Acidic residues" evidence="1">
    <location>
        <begin position="88"/>
        <end position="100"/>
    </location>
</feature>
<dbReference type="EMBL" id="CP089984">
    <property type="protein sequence ID" value="WXB15101.1"/>
    <property type="molecule type" value="Genomic_DNA"/>
</dbReference>
<organism evidence="3 4">
    <name type="scientific">Pendulispora albinea</name>
    <dbReference type="NCBI Taxonomy" id="2741071"/>
    <lineage>
        <taxon>Bacteria</taxon>
        <taxon>Pseudomonadati</taxon>
        <taxon>Myxococcota</taxon>
        <taxon>Myxococcia</taxon>
        <taxon>Myxococcales</taxon>
        <taxon>Sorangiineae</taxon>
        <taxon>Pendulisporaceae</taxon>
        <taxon>Pendulispora</taxon>
    </lineage>
</organism>
<dbReference type="PROSITE" id="PS51257">
    <property type="entry name" value="PROKAR_LIPOPROTEIN"/>
    <property type="match status" value="1"/>
</dbReference>
<evidence type="ECO:0000313" key="3">
    <source>
        <dbReference type="EMBL" id="WXB15101.1"/>
    </source>
</evidence>
<dbReference type="InterPro" id="IPR045383">
    <property type="entry name" value="DUF6528"/>
</dbReference>
<protein>
    <submittedName>
        <fullName evidence="3">DUF6528 family protein</fullName>
    </submittedName>
</protein>
<reference evidence="3 4" key="1">
    <citation type="submission" date="2021-12" db="EMBL/GenBank/DDBJ databases">
        <title>Discovery of the Pendulisporaceae a myxobacterial family with distinct sporulation behavior and unique specialized metabolism.</title>
        <authorList>
            <person name="Garcia R."/>
            <person name="Popoff A."/>
            <person name="Bader C.D."/>
            <person name="Loehr J."/>
            <person name="Walesch S."/>
            <person name="Walt C."/>
            <person name="Boldt J."/>
            <person name="Bunk B."/>
            <person name="Haeckl F.J.F.P.J."/>
            <person name="Gunesch A.P."/>
            <person name="Birkelbach J."/>
            <person name="Nuebel U."/>
            <person name="Pietschmann T."/>
            <person name="Bach T."/>
            <person name="Mueller R."/>
        </authorList>
    </citation>
    <scope>NUCLEOTIDE SEQUENCE [LARGE SCALE GENOMIC DNA]</scope>
    <source>
        <strain evidence="3 4">MSr11954</strain>
    </source>
</reference>
<name>A0ABZ2M193_9BACT</name>
<feature type="compositionally biased region" description="Acidic residues" evidence="1">
    <location>
        <begin position="54"/>
        <end position="73"/>
    </location>
</feature>
<dbReference type="RefSeq" id="WP_394824726.1">
    <property type="nucleotide sequence ID" value="NZ_CP089984.1"/>
</dbReference>
<feature type="signal peptide" evidence="2">
    <location>
        <begin position="1"/>
        <end position="24"/>
    </location>
</feature>
<dbReference type="SUPFAM" id="SSF101898">
    <property type="entry name" value="NHL repeat"/>
    <property type="match status" value="1"/>
</dbReference>